<evidence type="ECO:0000313" key="2">
    <source>
        <dbReference type="Proteomes" id="UP000489961"/>
    </source>
</evidence>
<dbReference type="AlphaFoldDB" id="A0A811GFY0"/>
<protein>
    <submittedName>
        <fullName evidence="1">Uncharacterized protein</fullName>
    </submittedName>
</protein>
<dbReference type="Proteomes" id="UP000489961">
    <property type="component" value="Unassembled WGS sequence"/>
</dbReference>
<dbReference type="EMBL" id="CADDTS010000057">
    <property type="protein sequence ID" value="CAB1223460.1"/>
    <property type="molecule type" value="Genomic_DNA"/>
</dbReference>
<sequence>MPDNSTNIFDKKQCDQNCPPCTPYSVGTIGYQGPKKHNTGQFSGQLHYHICVANQNPDDSICRWNNASKKIYGHQYFGSLNPLWINLNSSVKCPLIILIEIKMKFINTKLISTQKINKRNKPKLSYCIESVDYEEYSNEIKEYFFDGYGSDVFNENGNTVEEVQPRSIQSLCYTNHYKFFPIAISVLCESDYMDWIEAIPFHAIQKNYGKELVVLGYEVISAFGMYSPILDNVDNILLQTNMYGLLDNEEEAYQFKTHLERTFREHMPWTVIKLSIHQNIKYHLDNFLK</sequence>
<reference evidence="1 2" key="1">
    <citation type="submission" date="2020-02" db="EMBL/GenBank/DDBJ databases">
        <authorList>
            <person name="Chaudhuri R."/>
        </authorList>
    </citation>
    <scope>NUCLEOTIDE SEQUENCE [LARGE SCALE GENOMIC DNA]</scope>
    <source>
        <strain evidence="1">SFB21</strain>
    </source>
</reference>
<name>A0A811GFY0_9GAMM</name>
<comment type="caution">
    <text evidence="1">The sequence shown here is derived from an EMBL/GenBank/DDBJ whole genome shotgun (WGS) entry which is preliminary data.</text>
</comment>
<organism evidence="1 2">
    <name type="scientific">Acinetobacter bouvetii</name>
    <dbReference type="NCBI Taxonomy" id="202951"/>
    <lineage>
        <taxon>Bacteria</taxon>
        <taxon>Pseudomonadati</taxon>
        <taxon>Pseudomonadota</taxon>
        <taxon>Gammaproteobacteria</taxon>
        <taxon>Moraxellales</taxon>
        <taxon>Moraxellaceae</taxon>
        <taxon>Acinetobacter</taxon>
    </lineage>
</organism>
<evidence type="ECO:0000313" key="1">
    <source>
        <dbReference type="EMBL" id="CAB1223460.1"/>
    </source>
</evidence>
<dbReference type="RefSeq" id="WP_174560960.1">
    <property type="nucleotide sequence ID" value="NZ_CADDTS010000057.1"/>
</dbReference>
<gene>
    <name evidence="1" type="ORF">SFB21_3271</name>
</gene>
<accession>A0A811GFY0</accession>
<proteinExistence type="predicted"/>